<organism evidence="3 5">
    <name type="scientific">Bursaphelenchus xylophilus</name>
    <name type="common">Pinewood nematode worm</name>
    <name type="synonym">Aphelenchoides xylophilus</name>
    <dbReference type="NCBI Taxonomy" id="6326"/>
    <lineage>
        <taxon>Eukaryota</taxon>
        <taxon>Metazoa</taxon>
        <taxon>Ecdysozoa</taxon>
        <taxon>Nematoda</taxon>
        <taxon>Chromadorea</taxon>
        <taxon>Rhabditida</taxon>
        <taxon>Tylenchina</taxon>
        <taxon>Tylenchomorpha</taxon>
        <taxon>Aphelenchoidea</taxon>
        <taxon>Aphelenchoididae</taxon>
        <taxon>Bursaphelenchus</taxon>
    </lineage>
</organism>
<proteinExistence type="predicted"/>
<dbReference type="Proteomes" id="UP000582659">
    <property type="component" value="Unassembled WGS sequence"/>
</dbReference>
<feature type="transmembrane region" description="Helical" evidence="1">
    <location>
        <begin position="131"/>
        <end position="151"/>
    </location>
</feature>
<dbReference type="SUPFAM" id="SSF81321">
    <property type="entry name" value="Family A G protein-coupled receptor-like"/>
    <property type="match status" value="1"/>
</dbReference>
<feature type="transmembrane region" description="Helical" evidence="1">
    <location>
        <begin position="6"/>
        <end position="29"/>
    </location>
</feature>
<evidence type="ECO:0000313" key="4">
    <source>
        <dbReference type="Proteomes" id="UP000659654"/>
    </source>
</evidence>
<evidence type="ECO:0000256" key="1">
    <source>
        <dbReference type="SAM" id="Phobius"/>
    </source>
</evidence>
<dbReference type="eggNOG" id="ENOG502SXFU">
    <property type="taxonomic scope" value="Eukaryota"/>
</dbReference>
<name>A0A1I7RXR4_BURXY</name>
<dbReference type="EMBL" id="CAJFDI010000005">
    <property type="protein sequence ID" value="CAD5233129.1"/>
    <property type="molecule type" value="Genomic_DNA"/>
</dbReference>
<evidence type="ECO:0000313" key="3">
    <source>
        <dbReference type="Proteomes" id="UP000095284"/>
    </source>
</evidence>
<feature type="transmembrane region" description="Helical" evidence="1">
    <location>
        <begin position="50"/>
        <end position="75"/>
    </location>
</feature>
<protein>
    <submittedName>
        <fullName evidence="2">(pine wood nematode) hypothetical protein</fullName>
    </submittedName>
</protein>
<dbReference type="PANTHER" id="PTHR22943:SF248">
    <property type="entry name" value="SEVEN TM RECEPTOR"/>
    <property type="match status" value="1"/>
</dbReference>
<feature type="transmembrane region" description="Helical" evidence="1">
    <location>
        <begin position="189"/>
        <end position="211"/>
    </location>
</feature>
<dbReference type="Proteomes" id="UP000095284">
    <property type="component" value="Unplaced"/>
</dbReference>
<keyword evidence="4" id="KW-1185">Reference proteome</keyword>
<dbReference type="PANTHER" id="PTHR22943">
    <property type="entry name" value="7-TRANSMEMBRANE DOMAIN RECEPTOR C.ELEGANS"/>
    <property type="match status" value="1"/>
</dbReference>
<dbReference type="Pfam" id="PF10326">
    <property type="entry name" value="7TM_GPCR_Str"/>
    <property type="match status" value="1"/>
</dbReference>
<dbReference type="InterPro" id="IPR019428">
    <property type="entry name" value="7TM_GPCR_serpentine_rcpt_Str"/>
</dbReference>
<accession>A0A1I7RXR4</accession>
<reference evidence="2" key="2">
    <citation type="submission" date="2020-09" db="EMBL/GenBank/DDBJ databases">
        <authorList>
            <person name="Kikuchi T."/>
        </authorList>
    </citation>
    <scope>NUCLEOTIDE SEQUENCE</scope>
    <source>
        <strain evidence="2">Ka4C1</strain>
    </source>
</reference>
<feature type="transmembrane region" description="Helical" evidence="1">
    <location>
        <begin position="87"/>
        <end position="110"/>
    </location>
</feature>
<dbReference type="Proteomes" id="UP000659654">
    <property type="component" value="Unassembled WGS sequence"/>
</dbReference>
<keyword evidence="1" id="KW-1133">Transmembrane helix</keyword>
<evidence type="ECO:0000313" key="2">
    <source>
        <dbReference type="EMBL" id="CAD5233129.1"/>
    </source>
</evidence>
<gene>
    <name evidence="2" type="ORF">BXYJ_LOCUS13220</name>
</gene>
<keyword evidence="1" id="KW-0472">Membrane</keyword>
<sequence>MEHRRLIHYVLDTVVGVAGAALSSLVIYLSVTHVRNRALRAYSIMLVSNAVVDLVYSLNTICTFASSAFGIQAVFMTVDNPFWPKTVFWTYAAISTNLFLMFLSVAMLPLQFVYRYGVMRAKPFSKKQMCGFFLISLYFATIHGFVSPFTFKPPGPEWEASFRQALDVNQDYVLPGYIVGDVRQFDRMAIHFIHIFVIVGGSYATILVMVWKSRGTVAFRDHDHLSMATRAVQRQVTRIIYAQSIYPLFIMCAPCLCFTIFSAQGIQVRMLGEYAMLSMHTPPLFNSMIVILCVPSYRRFFSRPAGADRVQHLNKKLLKAYYGTKVTISHISRPSLHTVHCQI</sequence>
<dbReference type="EMBL" id="CAJFCV020000005">
    <property type="protein sequence ID" value="CAG9126675.1"/>
    <property type="molecule type" value="Genomic_DNA"/>
</dbReference>
<reference evidence="5" key="1">
    <citation type="submission" date="2016-11" db="UniProtKB">
        <authorList>
            <consortium name="WormBaseParasite"/>
        </authorList>
    </citation>
    <scope>IDENTIFICATION</scope>
</reference>
<keyword evidence="1" id="KW-0812">Transmembrane</keyword>
<evidence type="ECO:0000313" key="5">
    <source>
        <dbReference type="WBParaSite" id="BXY_0553100.1"/>
    </source>
</evidence>
<feature type="transmembrane region" description="Helical" evidence="1">
    <location>
        <begin position="239"/>
        <end position="262"/>
    </location>
</feature>
<dbReference type="WBParaSite" id="BXY_0553100.1">
    <property type="protein sequence ID" value="BXY_0553100.1"/>
    <property type="gene ID" value="BXY_0553100"/>
</dbReference>
<dbReference type="AlphaFoldDB" id="A0A1I7RXR4"/>